<dbReference type="EMBL" id="JNBR01000151">
    <property type="protein sequence ID" value="OQR96256.1"/>
    <property type="molecule type" value="Genomic_DNA"/>
</dbReference>
<evidence type="ECO:0000256" key="1">
    <source>
        <dbReference type="SAM" id="MobiDB-lite"/>
    </source>
</evidence>
<feature type="compositionally biased region" description="Pro residues" evidence="1">
    <location>
        <begin position="321"/>
        <end position="336"/>
    </location>
</feature>
<dbReference type="GO" id="GO:0043625">
    <property type="term" value="C:delta DNA polymerase complex"/>
    <property type="evidence" value="ECO:0007669"/>
    <property type="project" value="InterPro"/>
</dbReference>
<dbReference type="OrthoDB" id="77403at2759"/>
<feature type="region of interest" description="Disordered" evidence="1">
    <location>
        <begin position="147"/>
        <end position="361"/>
    </location>
</feature>
<organism evidence="2 3">
    <name type="scientific">Achlya hypogyna</name>
    <name type="common">Oomycete</name>
    <name type="synonym">Protoachlya hypogyna</name>
    <dbReference type="NCBI Taxonomy" id="1202772"/>
    <lineage>
        <taxon>Eukaryota</taxon>
        <taxon>Sar</taxon>
        <taxon>Stramenopiles</taxon>
        <taxon>Oomycota</taxon>
        <taxon>Saprolegniomycetes</taxon>
        <taxon>Saprolegniales</taxon>
        <taxon>Achlyaceae</taxon>
        <taxon>Achlya</taxon>
    </lineage>
</organism>
<reference evidence="2 3" key="1">
    <citation type="journal article" date="2014" name="Genome Biol. Evol.">
        <title>The secreted proteins of Achlya hypogyna and Thraustotheca clavata identify the ancestral oomycete secretome and reveal gene acquisitions by horizontal gene transfer.</title>
        <authorList>
            <person name="Misner I."/>
            <person name="Blouin N."/>
            <person name="Leonard G."/>
            <person name="Richards T.A."/>
            <person name="Lane C.E."/>
        </authorList>
    </citation>
    <scope>NUCLEOTIDE SEQUENCE [LARGE SCALE GENOMIC DNA]</scope>
    <source>
        <strain evidence="2 3">ATCC 48635</strain>
    </source>
</reference>
<comment type="caution">
    <text evidence="2">The sequence shown here is derived from an EMBL/GenBank/DDBJ whole genome shotgun (WGS) entry which is preliminary data.</text>
</comment>
<gene>
    <name evidence="2" type="ORF">ACHHYP_16553</name>
</gene>
<dbReference type="InterPro" id="IPR019038">
    <property type="entry name" value="POLD3"/>
</dbReference>
<accession>A0A1V9ZE33</accession>
<feature type="compositionally biased region" description="Acidic residues" evidence="1">
    <location>
        <begin position="309"/>
        <end position="319"/>
    </location>
</feature>
<sequence>MAEVVQDMLDRAQVPSVVGVSRVANCSLDESRSALETAMGSEGAAGIYVAVDTVTDSTTKAVVAKTISLSLIAGGSLYAVYSAATASTTLDDGLKTALWFPAIADGVASATFGSASSDITCAAATYRQGRTQKGAESASVFHDFKKPTVSTSSSSSSSSSLFAKTKPSPKPAAKPAAKSSFFGKSKATTTPVPPAKKSHVIESDESENSDDEMPKFVKKTTQNKRLKVCDSSDDDDDPLPKTTTPKAAAPKLKAATPPRAIPAEQPDSPPPAPEVPKRAAAPAAPPAKRQRLVTKTRITDEGYMVNETVYEDIDEEEEQPAPKPAARPAPKLPAPPPKKKRVVKSSGSAKQASMMDFFGKK</sequence>
<evidence type="ECO:0008006" key="4">
    <source>
        <dbReference type="Google" id="ProtNLM"/>
    </source>
</evidence>
<dbReference type="AlphaFoldDB" id="A0A1V9ZE33"/>
<dbReference type="GO" id="GO:1904161">
    <property type="term" value="P:DNA synthesis involved in UV-damage excision repair"/>
    <property type="evidence" value="ECO:0007669"/>
    <property type="project" value="TreeGrafter"/>
</dbReference>
<dbReference type="GO" id="GO:0006297">
    <property type="term" value="P:nucleotide-excision repair, DNA gap filling"/>
    <property type="evidence" value="ECO:0007669"/>
    <property type="project" value="TreeGrafter"/>
</dbReference>
<feature type="compositionally biased region" description="Basic residues" evidence="1">
    <location>
        <begin position="216"/>
        <end position="226"/>
    </location>
</feature>
<feature type="compositionally biased region" description="Low complexity" evidence="1">
    <location>
        <begin position="240"/>
        <end position="266"/>
    </location>
</feature>
<dbReference type="Proteomes" id="UP000243579">
    <property type="component" value="Unassembled WGS sequence"/>
</dbReference>
<dbReference type="GO" id="GO:0003887">
    <property type="term" value="F:DNA-directed DNA polymerase activity"/>
    <property type="evidence" value="ECO:0007669"/>
    <property type="project" value="TreeGrafter"/>
</dbReference>
<name>A0A1V9ZE33_ACHHY</name>
<dbReference type="PANTHER" id="PTHR17598:SF13">
    <property type="entry name" value="DNA POLYMERASE DELTA SUBUNIT 3"/>
    <property type="match status" value="1"/>
</dbReference>
<dbReference type="PANTHER" id="PTHR17598">
    <property type="entry name" value="DNA POLYMERASE DELTA SUBUNIT 3"/>
    <property type="match status" value="1"/>
</dbReference>
<keyword evidence="3" id="KW-1185">Reference proteome</keyword>
<dbReference type="STRING" id="1202772.A0A1V9ZE33"/>
<protein>
    <recommendedName>
        <fullName evidence="4">DNA polymerase delta subunit 3</fullName>
    </recommendedName>
</protein>
<proteinExistence type="predicted"/>
<feature type="compositionally biased region" description="Low complexity" evidence="1">
    <location>
        <begin position="150"/>
        <end position="190"/>
    </location>
</feature>
<evidence type="ECO:0000313" key="3">
    <source>
        <dbReference type="Proteomes" id="UP000243579"/>
    </source>
</evidence>
<evidence type="ECO:0000313" key="2">
    <source>
        <dbReference type="EMBL" id="OQR96256.1"/>
    </source>
</evidence>
<dbReference type="GO" id="GO:0006271">
    <property type="term" value="P:DNA strand elongation involved in DNA replication"/>
    <property type="evidence" value="ECO:0007669"/>
    <property type="project" value="TreeGrafter"/>
</dbReference>
<dbReference type="Pfam" id="PF09507">
    <property type="entry name" value="CDC27"/>
    <property type="match status" value="1"/>
</dbReference>